<organism evidence="1 2">
    <name type="scientific">Trichonephila inaurata madagascariensis</name>
    <dbReference type="NCBI Taxonomy" id="2747483"/>
    <lineage>
        <taxon>Eukaryota</taxon>
        <taxon>Metazoa</taxon>
        <taxon>Ecdysozoa</taxon>
        <taxon>Arthropoda</taxon>
        <taxon>Chelicerata</taxon>
        <taxon>Arachnida</taxon>
        <taxon>Araneae</taxon>
        <taxon>Araneomorphae</taxon>
        <taxon>Entelegynae</taxon>
        <taxon>Araneoidea</taxon>
        <taxon>Nephilidae</taxon>
        <taxon>Trichonephila</taxon>
        <taxon>Trichonephila inaurata</taxon>
    </lineage>
</organism>
<dbReference type="OrthoDB" id="6625429at2759"/>
<accession>A0A8X6JLP5</accession>
<keyword evidence="2" id="KW-1185">Reference proteome</keyword>
<dbReference type="Proteomes" id="UP000886998">
    <property type="component" value="Unassembled WGS sequence"/>
</dbReference>
<dbReference type="EMBL" id="BMAV01025511">
    <property type="protein sequence ID" value="GFS42054.1"/>
    <property type="molecule type" value="Genomic_DNA"/>
</dbReference>
<evidence type="ECO:0000313" key="2">
    <source>
        <dbReference type="Proteomes" id="UP000886998"/>
    </source>
</evidence>
<reference evidence="1" key="1">
    <citation type="submission" date="2020-08" db="EMBL/GenBank/DDBJ databases">
        <title>Multicomponent nature underlies the extraordinary mechanical properties of spider dragline silk.</title>
        <authorList>
            <person name="Kono N."/>
            <person name="Nakamura H."/>
            <person name="Mori M."/>
            <person name="Yoshida Y."/>
            <person name="Ohtoshi R."/>
            <person name="Malay A.D."/>
            <person name="Moran D.A.P."/>
            <person name="Tomita M."/>
            <person name="Numata K."/>
            <person name="Arakawa K."/>
        </authorList>
    </citation>
    <scope>NUCLEOTIDE SEQUENCE</scope>
</reference>
<name>A0A8X6JLP5_9ARAC</name>
<protein>
    <recommendedName>
        <fullName evidence="3">DUF4371 domain-containing protein</fullName>
    </recommendedName>
</protein>
<evidence type="ECO:0008006" key="3">
    <source>
        <dbReference type="Google" id="ProtNLM"/>
    </source>
</evidence>
<gene>
    <name evidence="1" type="ORF">TNIN_241171</name>
</gene>
<dbReference type="AlphaFoldDB" id="A0A8X6JLP5"/>
<comment type="caution">
    <text evidence="1">The sequence shown here is derived from an EMBL/GenBank/DDBJ whole genome shotgun (WGS) entry which is preliminary data.</text>
</comment>
<evidence type="ECO:0000313" key="1">
    <source>
        <dbReference type="EMBL" id="GFS42054.1"/>
    </source>
</evidence>
<sequence>MSDINDTAQLTIFIRSVDGQMNITEEFLELVSLKGTTTRRDIKDAVTNCAQSRQIDLKNLVGIAIDEAPSMVGKSVGAVTLIFIHIKALGNSSNDF</sequence>
<proteinExistence type="predicted"/>
<dbReference type="PANTHER" id="PTHR45913">
    <property type="entry name" value="EPM2A-INTERACTING PROTEIN 1"/>
    <property type="match status" value="1"/>
</dbReference>
<dbReference type="PANTHER" id="PTHR45913:SF5">
    <property type="entry name" value="GENERAL TRANSCRIPTION FACTOR II-I REPEAT DOMAIN-CONTAINING PROTEIN 2A-LIKE PROTEIN"/>
    <property type="match status" value="1"/>
</dbReference>